<gene>
    <name evidence="2" type="ORF">C7Y72_16500</name>
</gene>
<keyword evidence="1" id="KW-0812">Transmembrane</keyword>
<protein>
    <submittedName>
        <fullName evidence="2">Uncharacterized protein</fullName>
    </submittedName>
</protein>
<dbReference type="AlphaFoldDB" id="A0A2T4UFI8"/>
<organism evidence="2 3">
    <name type="scientific">Paraconexibacter algicola</name>
    <dbReference type="NCBI Taxonomy" id="2133960"/>
    <lineage>
        <taxon>Bacteria</taxon>
        <taxon>Bacillati</taxon>
        <taxon>Actinomycetota</taxon>
        <taxon>Thermoleophilia</taxon>
        <taxon>Solirubrobacterales</taxon>
        <taxon>Paraconexibacteraceae</taxon>
        <taxon>Paraconexibacter</taxon>
    </lineage>
</organism>
<dbReference type="EMBL" id="PYYB01000002">
    <property type="protein sequence ID" value="PTL56549.1"/>
    <property type="molecule type" value="Genomic_DNA"/>
</dbReference>
<keyword evidence="1" id="KW-1133">Transmembrane helix</keyword>
<dbReference type="RefSeq" id="WP_107570268.1">
    <property type="nucleotide sequence ID" value="NZ_PYYB01000002.1"/>
</dbReference>
<dbReference type="Proteomes" id="UP000240739">
    <property type="component" value="Unassembled WGS sequence"/>
</dbReference>
<evidence type="ECO:0000256" key="1">
    <source>
        <dbReference type="SAM" id="Phobius"/>
    </source>
</evidence>
<keyword evidence="1" id="KW-0472">Membrane</keyword>
<sequence>MSPSAVVVTAAISAAPVLGLMAFGVVLAIAGHMARNMRVAALGIGALFLATGLMMVLGFASYQDDKRDPRKCSDEPDYAQFCKR</sequence>
<evidence type="ECO:0000313" key="3">
    <source>
        <dbReference type="Proteomes" id="UP000240739"/>
    </source>
</evidence>
<feature type="transmembrane region" description="Helical" evidence="1">
    <location>
        <begin position="6"/>
        <end position="29"/>
    </location>
</feature>
<name>A0A2T4UFI8_9ACTN</name>
<proteinExistence type="predicted"/>
<reference evidence="2 3" key="1">
    <citation type="submission" date="2018-03" db="EMBL/GenBank/DDBJ databases">
        <title>Aquarubrobacter algicola gen. nov., sp. nov., a novel actinobacterium isolated from shallow eutrophic lake during the end of cyanobacterial harmful algal blooms.</title>
        <authorList>
            <person name="Chun S.J."/>
        </authorList>
    </citation>
    <scope>NUCLEOTIDE SEQUENCE [LARGE SCALE GENOMIC DNA]</scope>
    <source>
        <strain evidence="2 3">Seoho-28</strain>
    </source>
</reference>
<accession>A0A2T4UFI8</accession>
<evidence type="ECO:0000313" key="2">
    <source>
        <dbReference type="EMBL" id="PTL56549.1"/>
    </source>
</evidence>
<keyword evidence="3" id="KW-1185">Reference proteome</keyword>
<comment type="caution">
    <text evidence="2">The sequence shown here is derived from an EMBL/GenBank/DDBJ whole genome shotgun (WGS) entry which is preliminary data.</text>
</comment>
<feature type="transmembrane region" description="Helical" evidence="1">
    <location>
        <begin position="41"/>
        <end position="62"/>
    </location>
</feature>